<keyword evidence="1" id="KW-0949">S-adenosyl-L-methionine</keyword>
<dbReference type="SUPFAM" id="SSF47781">
    <property type="entry name" value="RuvA domain 2-like"/>
    <property type="match status" value="1"/>
</dbReference>
<dbReference type="EMBL" id="FSQZ01000001">
    <property type="protein sequence ID" value="SIN73325.1"/>
    <property type="molecule type" value="Genomic_DNA"/>
</dbReference>
<proteinExistence type="predicted"/>
<dbReference type="PANTHER" id="PTHR21180:SF9">
    <property type="entry name" value="TYPE II SECRETION SYSTEM PROTEIN K"/>
    <property type="match status" value="1"/>
</dbReference>
<dbReference type="SMART" id="SM00729">
    <property type="entry name" value="Elp3"/>
    <property type="match status" value="1"/>
</dbReference>
<gene>
    <name evidence="6" type="ORF">SAMN05444368_1585</name>
</gene>
<protein>
    <submittedName>
        <fullName evidence="6">DNA modification/repair radical SAM protein</fullName>
    </submittedName>
</protein>
<keyword evidence="4" id="KW-0411">Iron-sulfur</keyword>
<dbReference type="Gene3D" id="3.20.20.70">
    <property type="entry name" value="Aldolase class I"/>
    <property type="match status" value="1"/>
</dbReference>
<evidence type="ECO:0000256" key="1">
    <source>
        <dbReference type="ARBA" id="ARBA00022691"/>
    </source>
</evidence>
<evidence type="ECO:0000313" key="6">
    <source>
        <dbReference type="EMBL" id="SIN73325.1"/>
    </source>
</evidence>
<evidence type="ECO:0000256" key="3">
    <source>
        <dbReference type="ARBA" id="ARBA00023004"/>
    </source>
</evidence>
<dbReference type="RefSeq" id="WP_074199832.1">
    <property type="nucleotide sequence ID" value="NZ_FSQZ01000001.1"/>
</dbReference>
<comment type="caution">
    <text evidence="6">The sequence shown here is derived from an EMBL/GenBank/DDBJ whole genome shotgun (WGS) entry which is preliminary data.</text>
</comment>
<dbReference type="InterPro" id="IPR007197">
    <property type="entry name" value="rSAM"/>
</dbReference>
<accession>A0ABY1JEJ2</accession>
<keyword evidence="2" id="KW-0479">Metal-binding</keyword>
<reference evidence="6 7" key="1">
    <citation type="submission" date="2016-11" db="EMBL/GenBank/DDBJ databases">
        <authorList>
            <person name="Varghese N."/>
            <person name="Submissions S."/>
        </authorList>
    </citation>
    <scope>NUCLEOTIDE SEQUENCE [LARGE SCALE GENOMIC DNA]</scope>
    <source>
        <strain evidence="6 7">DSM 20664</strain>
    </source>
</reference>
<sequence length="391" mass="45178">MRTEYKLILLAQAAKYDRVCGKGKEELQNKSCSNNIKDFIFYSPCASGRYIPLLKVLFTNYCVNDCMYCYNRRSNDIERAIFEPKELAQLAYDLYRKNYIEGLFLSSGIFRNADYTMELIISTAQMLRNEYGFKGYIHLKIIPGTSYDLIRKAMILADRVSCNIELPTESSLKLLAPEKSKNDILNALKSAKNYTLELEKQISASTQLIVGATSESDKTILKLSHELYANRLVKRVYYSAYIPINSNDVLPKIEHPPLLREHRLYQADWLMRFYGFKAEDIFEGSENLSQDMDPKMCWALRNMHLFPVDIKKAPYERLILVPGIGTKTAKKIIKARREDYLDEQGLRALGISLKRARNFITIGGKLLPEEPPSQKRLKRTPRPYSKQLVLF</sequence>
<dbReference type="PANTHER" id="PTHR21180">
    <property type="entry name" value="ENDONUCLEASE/EXONUCLEASE/PHOSPHATASE FAMILY DOMAIN-CONTAINING PROTEIN 1"/>
    <property type="match status" value="1"/>
</dbReference>
<evidence type="ECO:0000259" key="5">
    <source>
        <dbReference type="SMART" id="SM00729"/>
    </source>
</evidence>
<dbReference type="InterPro" id="IPR023874">
    <property type="entry name" value="DNA_rSAM_put"/>
</dbReference>
<organism evidence="6 7">
    <name type="scientific">Acetomicrobium flavidum</name>
    <dbReference type="NCBI Taxonomy" id="49896"/>
    <lineage>
        <taxon>Bacteria</taxon>
        <taxon>Thermotogati</taxon>
        <taxon>Synergistota</taxon>
        <taxon>Synergistia</taxon>
        <taxon>Synergistales</taxon>
        <taxon>Acetomicrobiaceae</taxon>
        <taxon>Acetomicrobium</taxon>
    </lineage>
</organism>
<dbReference type="CDD" id="cd01335">
    <property type="entry name" value="Radical_SAM"/>
    <property type="match status" value="1"/>
</dbReference>
<dbReference type="SFLD" id="SFLDG01102">
    <property type="entry name" value="Uncharacterised_Radical_SAM_Su"/>
    <property type="match status" value="1"/>
</dbReference>
<keyword evidence="7" id="KW-1185">Reference proteome</keyword>
<dbReference type="Pfam" id="PF04055">
    <property type="entry name" value="Radical_SAM"/>
    <property type="match status" value="1"/>
</dbReference>
<dbReference type="InterPro" id="IPR010994">
    <property type="entry name" value="RuvA_2-like"/>
</dbReference>
<dbReference type="NCBIfam" id="TIGR03916">
    <property type="entry name" value="rSAM_link_UDG"/>
    <property type="match status" value="1"/>
</dbReference>
<feature type="domain" description="Elp3/MiaA/NifB-like radical SAM core" evidence="5">
    <location>
        <begin position="52"/>
        <end position="267"/>
    </location>
</feature>
<dbReference type="Proteomes" id="UP000185093">
    <property type="component" value="Unassembled WGS sequence"/>
</dbReference>
<name>A0ABY1JEJ2_9BACT</name>
<dbReference type="SUPFAM" id="SSF102114">
    <property type="entry name" value="Radical SAM enzymes"/>
    <property type="match status" value="1"/>
</dbReference>
<dbReference type="InterPro" id="IPR006638">
    <property type="entry name" value="Elp3/MiaA/NifB-like_rSAM"/>
</dbReference>
<dbReference type="InterPro" id="IPR013785">
    <property type="entry name" value="Aldolase_TIM"/>
</dbReference>
<dbReference type="InterPro" id="IPR051675">
    <property type="entry name" value="Endo/Exo/Phosphatase_dom_1"/>
</dbReference>
<keyword evidence="3" id="KW-0408">Iron</keyword>
<evidence type="ECO:0000313" key="7">
    <source>
        <dbReference type="Proteomes" id="UP000185093"/>
    </source>
</evidence>
<dbReference type="SFLD" id="SFLDS00029">
    <property type="entry name" value="Radical_SAM"/>
    <property type="match status" value="1"/>
</dbReference>
<evidence type="ECO:0000256" key="4">
    <source>
        <dbReference type="ARBA" id="ARBA00023014"/>
    </source>
</evidence>
<evidence type="ECO:0000256" key="2">
    <source>
        <dbReference type="ARBA" id="ARBA00022723"/>
    </source>
</evidence>
<dbReference type="InterPro" id="IPR058240">
    <property type="entry name" value="rSAM_sf"/>
</dbReference>